<feature type="compositionally biased region" description="Basic and acidic residues" evidence="5">
    <location>
        <begin position="140"/>
        <end position="163"/>
    </location>
</feature>
<evidence type="ECO:0000256" key="2">
    <source>
        <dbReference type="ARBA" id="ARBA00009087"/>
    </source>
</evidence>
<feature type="compositionally biased region" description="Acidic residues" evidence="5">
    <location>
        <begin position="536"/>
        <end position="556"/>
    </location>
</feature>
<dbReference type="InterPro" id="IPR039754">
    <property type="entry name" value="Esf1"/>
</dbReference>
<organism evidence="8">
    <name type="scientific">Pectinophora gossypiella</name>
    <name type="common">Cotton pink bollworm</name>
    <name type="synonym">Depressaria gossypiella</name>
    <dbReference type="NCBI Taxonomy" id="13191"/>
    <lineage>
        <taxon>Eukaryota</taxon>
        <taxon>Metazoa</taxon>
        <taxon>Ecdysozoa</taxon>
        <taxon>Arthropoda</taxon>
        <taxon>Hexapoda</taxon>
        <taxon>Insecta</taxon>
        <taxon>Pterygota</taxon>
        <taxon>Neoptera</taxon>
        <taxon>Endopterygota</taxon>
        <taxon>Lepidoptera</taxon>
        <taxon>Glossata</taxon>
        <taxon>Ditrysia</taxon>
        <taxon>Gelechioidea</taxon>
        <taxon>Gelechiidae</taxon>
        <taxon>Apatetrinae</taxon>
        <taxon>Pectinophora</taxon>
    </lineage>
</organism>
<evidence type="ECO:0000259" key="6">
    <source>
        <dbReference type="Pfam" id="PF08159"/>
    </source>
</evidence>
<name>A0A1E1W2A2_PECGO</name>
<feature type="compositionally biased region" description="Basic and acidic residues" evidence="5">
    <location>
        <begin position="615"/>
        <end position="624"/>
    </location>
</feature>
<evidence type="ECO:0000256" key="1">
    <source>
        <dbReference type="ARBA" id="ARBA00004604"/>
    </source>
</evidence>
<dbReference type="Pfam" id="PF08159">
    <property type="entry name" value="NUC153"/>
    <property type="match status" value="1"/>
</dbReference>
<feature type="compositionally biased region" description="Acidic residues" evidence="5">
    <location>
        <begin position="111"/>
        <end position="126"/>
    </location>
</feature>
<feature type="region of interest" description="Disordered" evidence="5">
    <location>
        <begin position="95"/>
        <end position="163"/>
    </location>
</feature>
<feature type="domain" description="ESF1 RRM" evidence="7">
    <location>
        <begin position="231"/>
        <end position="374"/>
    </location>
</feature>
<dbReference type="GO" id="GO:0003723">
    <property type="term" value="F:RNA binding"/>
    <property type="evidence" value="ECO:0007669"/>
    <property type="project" value="TreeGrafter"/>
</dbReference>
<protein>
    <submittedName>
        <fullName evidence="8">Uncharacterized protein</fullName>
    </submittedName>
</protein>
<feature type="region of interest" description="Disordered" evidence="5">
    <location>
        <begin position="197"/>
        <end position="218"/>
    </location>
</feature>
<comment type="similarity">
    <text evidence="2">Belongs to the ESF1 family.</text>
</comment>
<feature type="region of interest" description="Disordered" evidence="5">
    <location>
        <begin position="432"/>
        <end position="458"/>
    </location>
</feature>
<evidence type="ECO:0000313" key="8">
    <source>
        <dbReference type="EMBL" id="JAT81064.1"/>
    </source>
</evidence>
<dbReference type="InterPro" id="IPR012580">
    <property type="entry name" value="NUC153"/>
</dbReference>
<comment type="subcellular location">
    <subcellularLocation>
        <location evidence="1">Nucleus</location>
        <location evidence="1">Nucleolus</location>
    </subcellularLocation>
</comment>
<feature type="region of interest" description="Disordered" evidence="5">
    <location>
        <begin position="510"/>
        <end position="604"/>
    </location>
</feature>
<sequence>GKTKTKKKKKYIHVFITTSSRFPPRLFVIYQKYILKVNYIMGDILKDSRFTKYLNDPKYRQIPKHERKVKIDKRFQSMFSDEKFKVKYTVDKRGRPVNETSTENLRKYYDIDESESSSTDDEEGEEEKTKTSSQPEQEAEPGRFVRRPEDDNTQDEVEKPTKFKNDKLVRGKLDYKTKERLLDLDIDYARGEGILMTDSSSEESSEEEEESELEHEWGELDADAETTEESTRRIAICHLDWDNIKATDIMVLLNSFLPPGGVIQSVTIYPSEYGLKRMQEEEVRGPIELTEKKVEDSDNEGNEEGSAYHMEKLRRYQLNRLKYYYAVVECDSVTTADKLYSECDGMEYESSATKIDMRFIPDDVTFDQEPRETCNKLPDLRKYKPRLFTTTALQQAKVELTWDATNPNRTEVIKSALDGKIDDLDLKDYLASSSEDEDDYADKADSASQSDNDNDDPISKYKALLEDIEKKDEKTQNKDMELEITWGIGVKDKAEELVKKKINNDDKNLTPFEKLLKKKKEKKKQKKLKNKQKENDNEESGSDEGSEDEIPSDIDMNDPYFAEEFNKTEFKKSSNKKKQDNKNTSDVDSEDEKRKAELELLLDEDDGKAHFSLKKIQEGESESKKSKRKRKLKAKMMEQRQALPDFEINVNDERFSALYDSHHYNIDPSDPNFKKTKNMEKLIKEKLKRRPSDTPVQNQVQSKKSKEEAELSLLVKNIKRKIKDVIKK</sequence>
<accession>A0A1E1W2A2</accession>
<dbReference type="GO" id="GO:0005730">
    <property type="term" value="C:nucleolus"/>
    <property type="evidence" value="ECO:0007669"/>
    <property type="project" value="UniProtKB-SubCell"/>
</dbReference>
<dbReference type="PANTHER" id="PTHR12202:SF0">
    <property type="entry name" value="ESF1 HOMOLOG"/>
    <property type="match status" value="1"/>
</dbReference>
<feature type="region of interest" description="Disordered" evidence="5">
    <location>
        <begin position="688"/>
        <end position="707"/>
    </location>
</feature>
<keyword evidence="3" id="KW-0175">Coiled coil</keyword>
<gene>
    <name evidence="8" type="ORF">g.7412</name>
</gene>
<proteinExistence type="inferred from homology"/>
<reference evidence="8" key="1">
    <citation type="submission" date="2015-09" db="EMBL/GenBank/DDBJ databases">
        <title>De novo assembly of Pectinophora gossypiella (Pink Bollworm) gut transcriptome.</title>
        <authorList>
            <person name="Tassone E.E."/>
        </authorList>
    </citation>
    <scope>NUCLEOTIDE SEQUENCE</scope>
</reference>
<feature type="non-terminal residue" evidence="8">
    <location>
        <position position="1"/>
    </location>
</feature>
<evidence type="ECO:0000256" key="5">
    <source>
        <dbReference type="SAM" id="MobiDB-lite"/>
    </source>
</evidence>
<dbReference type="GO" id="GO:0006364">
    <property type="term" value="P:rRNA processing"/>
    <property type="evidence" value="ECO:0007669"/>
    <property type="project" value="InterPro"/>
</dbReference>
<feature type="compositionally biased region" description="Basic and acidic residues" evidence="5">
    <location>
        <begin position="564"/>
        <end position="598"/>
    </location>
</feature>
<dbReference type="OrthoDB" id="431825at2759"/>
<dbReference type="PANTHER" id="PTHR12202">
    <property type="entry name" value="ESF1 HOMOLOG"/>
    <property type="match status" value="1"/>
</dbReference>
<feature type="compositionally biased region" description="Basic residues" evidence="5">
    <location>
        <begin position="516"/>
        <end position="530"/>
    </location>
</feature>
<dbReference type="EMBL" id="GDQN01009990">
    <property type="protein sequence ID" value="JAT81064.1"/>
    <property type="molecule type" value="Transcribed_RNA"/>
</dbReference>
<keyword evidence="4" id="KW-0539">Nucleus</keyword>
<dbReference type="AlphaFoldDB" id="A0A1E1W2A2"/>
<dbReference type="InterPro" id="IPR056750">
    <property type="entry name" value="RRM_ESF1"/>
</dbReference>
<evidence type="ECO:0000256" key="3">
    <source>
        <dbReference type="ARBA" id="ARBA00023054"/>
    </source>
</evidence>
<feature type="domain" description="NUC153" evidence="6">
    <location>
        <begin position="652"/>
        <end position="680"/>
    </location>
</feature>
<evidence type="ECO:0000256" key="4">
    <source>
        <dbReference type="ARBA" id="ARBA00023242"/>
    </source>
</evidence>
<feature type="compositionally biased region" description="Acidic residues" evidence="5">
    <location>
        <begin position="200"/>
        <end position="218"/>
    </location>
</feature>
<feature type="region of interest" description="Disordered" evidence="5">
    <location>
        <begin position="613"/>
        <end position="632"/>
    </location>
</feature>
<evidence type="ECO:0000259" key="7">
    <source>
        <dbReference type="Pfam" id="PF25121"/>
    </source>
</evidence>
<dbReference type="Pfam" id="PF25121">
    <property type="entry name" value="RRM_ESF1"/>
    <property type="match status" value="1"/>
</dbReference>